<dbReference type="AlphaFoldDB" id="A0A0G4HPS8"/>
<organism evidence="1">
    <name type="scientific">Chromera velia CCMP2878</name>
    <dbReference type="NCBI Taxonomy" id="1169474"/>
    <lineage>
        <taxon>Eukaryota</taxon>
        <taxon>Sar</taxon>
        <taxon>Alveolata</taxon>
        <taxon>Colpodellida</taxon>
        <taxon>Chromeraceae</taxon>
        <taxon>Chromera</taxon>
    </lineage>
</organism>
<evidence type="ECO:0000313" key="1">
    <source>
        <dbReference type="EMBL" id="CEM46283.1"/>
    </source>
</evidence>
<dbReference type="PhylomeDB" id="A0A0G4HPS8"/>
<reference evidence="1" key="1">
    <citation type="submission" date="2014-11" db="EMBL/GenBank/DDBJ databases">
        <authorList>
            <person name="Otto D Thomas"/>
            <person name="Naeem Raeece"/>
        </authorList>
    </citation>
    <scope>NUCLEOTIDE SEQUENCE</scope>
</reference>
<proteinExistence type="predicted"/>
<dbReference type="VEuPathDB" id="CryptoDB:Cvel_1228"/>
<dbReference type="EMBL" id="CDMZ01003417">
    <property type="protein sequence ID" value="CEM46283.1"/>
    <property type="molecule type" value="Genomic_DNA"/>
</dbReference>
<protein>
    <submittedName>
        <fullName evidence="1">Uncharacterized protein</fullName>
    </submittedName>
</protein>
<sequence>MAVPVTESSGGAFSAAAKALSVLFVAQNNTQAYSSLSPLRGSATKKRSQIEVPLLHLDRGWGGDCVPVYWETEWPLSDETSLGRCRAHFDFLFPYNQTTIPEDIVKQVQESNKTGYTWTSFSALFPANGSSLSDSGSLLLSEAAEPEWQEINTKLDVLIELGLKEGEVQQVKSRMEQLRDQLKDPSKRLAAGNAVLGGLTGTIDAIKSGKPANIISSVLGTAAAVAGVASAVPGAAAVSLALGFFSAIAGLFGGGAGSSGPPPLTREDIADVVQEELWKNSLKERGNDMIAYAKQLLGFAQVATNYAMEAKEKGVVSKETCRTFRDLAYDSWGPTVQHSAPMLTGFYTDLESRLKELSNLKESERMCKNTCDLMISPYHKWKEAKGHKVDFSYSKSWGYWPDSDSMCVEVGKSISRNKECKKRIQRRDQCHKDFETSASNWNPLRVQLQGALALSQAELLMYIAIRDFFASAKVKSWGVFEKSCAEEQKLNVEMFLQSLGSQMDDHIWKLMTWSPERAGKWAQGGKEYDCQAENDDWLETVGGENGGYSNVYEGESRYKKLKNAPCVTSEYCTNWYAPTLPPKWCLSGPKGSWFGGTNDMFKCDEGNETPGYRLDWEWTGGVWKYSEIEGPEMPTGFSMFDTMLF</sequence>
<accession>A0A0G4HPS8</accession>
<name>A0A0G4HPS8_9ALVE</name>
<gene>
    <name evidence="1" type="ORF">Cvel_1228</name>
</gene>